<organism evidence="2 3">
    <name type="scientific">Bodo saltans</name>
    <name type="common">Flagellated protozoan</name>
    <dbReference type="NCBI Taxonomy" id="75058"/>
    <lineage>
        <taxon>Eukaryota</taxon>
        <taxon>Discoba</taxon>
        <taxon>Euglenozoa</taxon>
        <taxon>Kinetoplastea</taxon>
        <taxon>Metakinetoplastina</taxon>
        <taxon>Eubodonida</taxon>
        <taxon>Bodonidae</taxon>
        <taxon>Bodo</taxon>
    </lineage>
</organism>
<dbReference type="Proteomes" id="UP000051952">
    <property type="component" value="Unassembled WGS sequence"/>
</dbReference>
<dbReference type="Pfam" id="PF00400">
    <property type="entry name" value="WD40"/>
    <property type="match status" value="1"/>
</dbReference>
<proteinExistence type="predicted"/>
<dbReference type="SUPFAM" id="SSF50978">
    <property type="entry name" value="WD40 repeat-like"/>
    <property type="match status" value="1"/>
</dbReference>
<keyword evidence="1" id="KW-0853">WD repeat</keyword>
<gene>
    <name evidence="2" type="ORF">BSAL_00395</name>
</gene>
<name>A0A0S4IPM9_BODSA</name>
<evidence type="ECO:0000313" key="3">
    <source>
        <dbReference type="Proteomes" id="UP000051952"/>
    </source>
</evidence>
<dbReference type="OrthoDB" id="10251741at2759"/>
<dbReference type="AlphaFoldDB" id="A0A0S4IPM9"/>
<dbReference type="InterPro" id="IPR001680">
    <property type="entry name" value="WD40_rpt"/>
</dbReference>
<dbReference type="EMBL" id="CYKH01000241">
    <property type="protein sequence ID" value="CUF10887.1"/>
    <property type="molecule type" value="Genomic_DNA"/>
</dbReference>
<feature type="repeat" description="WD" evidence="1">
    <location>
        <begin position="115"/>
        <end position="156"/>
    </location>
</feature>
<evidence type="ECO:0000256" key="1">
    <source>
        <dbReference type="PROSITE-ProRule" id="PRU00221"/>
    </source>
</evidence>
<dbReference type="PANTHER" id="PTHR47822">
    <property type="entry name" value="CARBOHYDRATE BINDING DOMAIN CONTAINING PROTEIN"/>
    <property type="match status" value="1"/>
</dbReference>
<accession>A0A0S4IPM9</accession>
<dbReference type="PROSITE" id="PS50082">
    <property type="entry name" value="WD_REPEATS_2"/>
    <property type="match status" value="2"/>
</dbReference>
<reference evidence="3" key="1">
    <citation type="submission" date="2015-09" db="EMBL/GenBank/DDBJ databases">
        <authorList>
            <consortium name="Pathogen Informatics"/>
        </authorList>
    </citation>
    <scope>NUCLEOTIDE SEQUENCE [LARGE SCALE GENOMIC DNA]</scope>
    <source>
        <strain evidence="3">Lake Konstanz</strain>
    </source>
</reference>
<feature type="repeat" description="WD" evidence="1">
    <location>
        <begin position="168"/>
        <end position="208"/>
    </location>
</feature>
<dbReference type="InterPro" id="IPR036322">
    <property type="entry name" value="WD40_repeat_dom_sf"/>
</dbReference>
<dbReference type="Gene3D" id="2.130.10.10">
    <property type="entry name" value="YVTN repeat-like/Quinoprotein amine dehydrogenase"/>
    <property type="match status" value="2"/>
</dbReference>
<evidence type="ECO:0000313" key="2">
    <source>
        <dbReference type="EMBL" id="CUF10887.1"/>
    </source>
</evidence>
<dbReference type="OMA" id="VHEIKLF"/>
<dbReference type="SMART" id="SM00320">
    <property type="entry name" value="WD40"/>
    <property type="match status" value="3"/>
</dbReference>
<sequence>MGENIAQYTADPYVVSKITFPELGEHCYAVKVSPCGKFVACTFGNGVVRILDANTYEPLQRNKLGSPYDDLPSTCVKWGARTESGEYTLVSTSAAGVVFGWVWDGSSFAERVFRLPEDKNDTAALDFSPDGKHFVTGGSDRSIRVYSFDEKKVSQVMVKGVDAEGHSRVAHNNRIFSVRYVSPTAVVSGGWESPVQVWDLRTGRSERQVSGSQIGADSIEPIVGTTRFITASNRSTQQIQVFDYVTCREIEEDSLRLTAACGKTQLSGVRYCAHTKSIWVICLKPHTVMQVDYASGKVLGIVECKVPVMGLDVSDHHPGKVFIACMNEAVIVVEGRAQ</sequence>
<dbReference type="VEuPathDB" id="TriTrypDB:BSAL_00395"/>
<keyword evidence="3" id="KW-1185">Reference proteome</keyword>
<protein>
    <submittedName>
        <fullName evidence="2">WD40 repeat-containing protein, putative</fullName>
    </submittedName>
</protein>
<dbReference type="PANTHER" id="PTHR47822:SF2">
    <property type="entry name" value="F-BOX AND WD-40 DOMAIN PROTEIN 7"/>
    <property type="match status" value="1"/>
</dbReference>
<dbReference type="InterPro" id="IPR015943">
    <property type="entry name" value="WD40/YVTN_repeat-like_dom_sf"/>
</dbReference>